<feature type="compositionally biased region" description="Low complexity" evidence="1">
    <location>
        <begin position="310"/>
        <end position="322"/>
    </location>
</feature>
<proteinExistence type="predicted"/>
<comment type="caution">
    <text evidence="2">The sequence shown here is derived from an EMBL/GenBank/DDBJ whole genome shotgun (WGS) entry which is preliminary data.</text>
</comment>
<evidence type="ECO:0000313" key="3">
    <source>
        <dbReference type="Proteomes" id="UP001501072"/>
    </source>
</evidence>
<feature type="compositionally biased region" description="Gly residues" evidence="1">
    <location>
        <begin position="128"/>
        <end position="138"/>
    </location>
</feature>
<organism evidence="2 3">
    <name type="scientific">Streptomyces thermogriseus</name>
    <dbReference type="NCBI Taxonomy" id="75292"/>
    <lineage>
        <taxon>Bacteria</taxon>
        <taxon>Bacillati</taxon>
        <taxon>Actinomycetota</taxon>
        <taxon>Actinomycetes</taxon>
        <taxon>Kitasatosporales</taxon>
        <taxon>Streptomycetaceae</taxon>
        <taxon>Streptomyces</taxon>
    </lineage>
</organism>
<gene>
    <name evidence="2" type="ORF">GCM10009564_01780</name>
</gene>
<reference evidence="3" key="1">
    <citation type="journal article" date="2019" name="Int. J. Syst. Evol. Microbiol.">
        <title>The Global Catalogue of Microorganisms (GCM) 10K type strain sequencing project: providing services to taxonomists for standard genome sequencing and annotation.</title>
        <authorList>
            <consortium name="The Broad Institute Genomics Platform"/>
            <consortium name="The Broad Institute Genome Sequencing Center for Infectious Disease"/>
            <person name="Wu L."/>
            <person name="Ma J."/>
        </authorList>
    </citation>
    <scope>NUCLEOTIDE SEQUENCE [LARGE SCALE GENOMIC DNA]</scope>
    <source>
        <strain evidence="3">JCM 11269</strain>
    </source>
</reference>
<name>A0ABP4DB21_9ACTN</name>
<protein>
    <recommendedName>
        <fullName evidence="4">Membrane-bound hydrophilic protein</fullName>
    </recommendedName>
</protein>
<evidence type="ECO:0000313" key="2">
    <source>
        <dbReference type="EMBL" id="GAA1002938.1"/>
    </source>
</evidence>
<feature type="region of interest" description="Disordered" evidence="1">
    <location>
        <begin position="91"/>
        <end position="343"/>
    </location>
</feature>
<feature type="compositionally biased region" description="Basic and acidic residues" evidence="1">
    <location>
        <begin position="1"/>
        <end position="17"/>
    </location>
</feature>
<feature type="compositionally biased region" description="Basic and acidic residues" evidence="1">
    <location>
        <begin position="292"/>
        <end position="307"/>
    </location>
</feature>
<accession>A0ABP4DB21</accession>
<feature type="compositionally biased region" description="Basic and acidic residues" evidence="1">
    <location>
        <begin position="98"/>
        <end position="110"/>
    </location>
</feature>
<feature type="compositionally biased region" description="Low complexity" evidence="1">
    <location>
        <begin position="160"/>
        <end position="205"/>
    </location>
</feature>
<dbReference type="Proteomes" id="UP001501072">
    <property type="component" value="Unassembled WGS sequence"/>
</dbReference>
<feature type="compositionally biased region" description="Low complexity" evidence="1">
    <location>
        <begin position="235"/>
        <end position="273"/>
    </location>
</feature>
<evidence type="ECO:0000256" key="1">
    <source>
        <dbReference type="SAM" id="MobiDB-lite"/>
    </source>
</evidence>
<keyword evidence="3" id="KW-1185">Reference proteome</keyword>
<evidence type="ECO:0008006" key="4">
    <source>
        <dbReference type="Google" id="ProtNLM"/>
    </source>
</evidence>
<feature type="compositionally biased region" description="Low complexity" evidence="1">
    <location>
        <begin position="280"/>
        <end position="291"/>
    </location>
</feature>
<feature type="region of interest" description="Disordered" evidence="1">
    <location>
        <begin position="1"/>
        <end position="30"/>
    </location>
</feature>
<sequence>MPTDEVAHGAEVDESRARSGHRHAAPRKPLFNRFHMPAGKAMVMAAMPTAVLMGMGVTSTFAVADNNPSASSARTLKSLTIDEYKDCVAALEDSEDQDKDKKADKDRSEDATGPSAAPTPSASAGDGDPAGDGRGGGAQPAPSATSSADPANRANGADKAGSSPSDTSSSADAGDTGKAAPQPSATASQSAPADRDAAPAPSESANRSGGLLRTIGETIENILTGGKSASRAEESPAAEATPSPSATSSADGTKQATASAGGTESGAAGNTTAGDGGEKAAGTAGDGADAGEAGRAEDTGRAEDGAAREATASPSPSASSTTDLENCPVATDDEGGVDNTVPLADDPWHLDASSLLLMGADYQGIVKVRTANGTVKRVLKYVVSQGTDIGDLHQTVRDERAGKTYHVQAAKGSMSRIRGGKTVMYTEKISGKLFGLLPAEFSPDNPPPLNLPLIYFTDVHVVQAAQFGGNLHVPGMHVYTTG</sequence>
<feature type="compositionally biased region" description="Low complexity" evidence="1">
    <location>
        <begin position="111"/>
        <end position="127"/>
    </location>
</feature>
<feature type="compositionally biased region" description="Low complexity" evidence="1">
    <location>
        <begin position="139"/>
        <end position="151"/>
    </location>
</feature>
<dbReference type="RefSeq" id="WP_346071795.1">
    <property type="nucleotide sequence ID" value="NZ_BAAAHU010000001.1"/>
</dbReference>
<dbReference type="EMBL" id="BAAAHU010000001">
    <property type="protein sequence ID" value="GAA1002938.1"/>
    <property type="molecule type" value="Genomic_DNA"/>
</dbReference>